<protein>
    <submittedName>
        <fullName evidence="2">Glycosyltransferase</fullName>
        <ecNumber evidence="2">2.4.-.-</ecNumber>
    </submittedName>
</protein>
<dbReference type="EMBL" id="CP133721">
    <property type="protein sequence ID" value="WMW78585.1"/>
    <property type="molecule type" value="Genomic_DNA"/>
</dbReference>
<keyword evidence="2" id="KW-0808">Transferase</keyword>
<dbReference type="SUPFAM" id="SSF53756">
    <property type="entry name" value="UDP-Glycosyltransferase/glycogen phosphorylase"/>
    <property type="match status" value="1"/>
</dbReference>
<dbReference type="EC" id="2.4.-.-" evidence="2"/>
<dbReference type="Gene3D" id="3.40.50.2000">
    <property type="entry name" value="Glycogen Phosphorylase B"/>
    <property type="match status" value="2"/>
</dbReference>
<dbReference type="GO" id="GO:0016757">
    <property type="term" value="F:glycosyltransferase activity"/>
    <property type="evidence" value="ECO:0007669"/>
    <property type="project" value="UniProtKB-KW"/>
</dbReference>
<name>A0ABY9RD77_9FLAO</name>
<dbReference type="PANTHER" id="PTHR12526">
    <property type="entry name" value="GLYCOSYLTRANSFERASE"/>
    <property type="match status" value="1"/>
</dbReference>
<feature type="domain" description="Glycosyl transferase family 1" evidence="1">
    <location>
        <begin position="218"/>
        <end position="391"/>
    </location>
</feature>
<dbReference type="SUPFAM" id="SSF48208">
    <property type="entry name" value="Six-hairpin glycosidases"/>
    <property type="match status" value="1"/>
</dbReference>
<dbReference type="RefSeq" id="WP_309532882.1">
    <property type="nucleotide sequence ID" value="NZ_CP133721.1"/>
</dbReference>
<gene>
    <name evidence="2" type="ORF">RF683_03855</name>
</gene>
<dbReference type="InterPro" id="IPR008928">
    <property type="entry name" value="6-hairpin_glycosidase_sf"/>
</dbReference>
<evidence type="ECO:0000313" key="3">
    <source>
        <dbReference type="Proteomes" id="UP001180481"/>
    </source>
</evidence>
<sequence length="770" mass="87912">METKIIVYGSANKFKFKEAQETQKSNEYSTLTKSENTLTEILFVTTFPPRECGIATYSQDLINALDEQFGTSFTPTICALESYTEQHVYAQKPKYILDTDCRNSFIKTAFQINKDKNTKLVIIQHEFGFFVKKETEFKLFYTSISKPIIFAFHTVIPHPSDELKAKVTEMSLVATTILVMTENAATILIQQYNVSSNKIKVIPHGTHLVPPLGLKKIKEQYLLSNRRILSTFGLLGKSKSIETTLEALPTIIKVHPEVLFIVLGKTHPSIVKEEGEKYRNMLEEKVISLNLEKHVLFINEYLKLPKLLEYLQLSDIYLFTSKDPNQAVSGTFSYALSCGCPVISTPIPHAKEVLNDNNGIIIDFENSTQLAKAVISLLENEKLRTKISSNSLQKMASTAWENSAIAHALLFEALTGNVFQLTYKIPSINLDHIKRMTTNIGMIQFAKISTPDLKSGYTLDDNSRALIAICQYYELEQQPTEIGLLKIYLNFIKFCLQPNGSFLNYSNGKKEFTYQNFSENLEDSTGRAIWALGYVCALKEKLPLEFSNEAENLLQIAITNLDKIHSTRAMAFIIKGLYYQNKKENLSLLKLFANRLVQMYKHETTDDWKWYENYLTYANSLLPEAMLFAYLSTNDMTYKKIAIESFDFLLSKLFIADTIKVISNKGWYIKDKINNPIVGGEQPIDVAYTIMTLELFYVVFNNNEYLSKLNLAFEWFLGRNHLHQIVYNPCTGGCYDGIEEHNVNLNQGAESTLSYLMARLTVERINRHIL</sequence>
<dbReference type="Proteomes" id="UP001180481">
    <property type="component" value="Chromosome"/>
</dbReference>
<keyword evidence="3" id="KW-1185">Reference proteome</keyword>
<organism evidence="2 3">
    <name type="scientific">Flavobacterium nakdongensis</name>
    <dbReference type="NCBI Taxonomy" id="3073563"/>
    <lineage>
        <taxon>Bacteria</taxon>
        <taxon>Pseudomonadati</taxon>
        <taxon>Bacteroidota</taxon>
        <taxon>Flavobacteriia</taxon>
        <taxon>Flavobacteriales</taxon>
        <taxon>Flavobacteriaceae</taxon>
        <taxon>Flavobacterium</taxon>
    </lineage>
</organism>
<dbReference type="Pfam" id="PF00534">
    <property type="entry name" value="Glycos_transf_1"/>
    <property type="match status" value="1"/>
</dbReference>
<evidence type="ECO:0000313" key="2">
    <source>
        <dbReference type="EMBL" id="WMW78585.1"/>
    </source>
</evidence>
<evidence type="ECO:0000259" key="1">
    <source>
        <dbReference type="Pfam" id="PF00534"/>
    </source>
</evidence>
<keyword evidence="2" id="KW-0328">Glycosyltransferase</keyword>
<dbReference type="InterPro" id="IPR001296">
    <property type="entry name" value="Glyco_trans_1"/>
</dbReference>
<dbReference type="PANTHER" id="PTHR12526:SF572">
    <property type="entry name" value="BLL5144 PROTEIN"/>
    <property type="match status" value="1"/>
</dbReference>
<accession>A0ABY9RD77</accession>
<proteinExistence type="predicted"/>
<reference evidence="2" key="1">
    <citation type="submission" date="2023-09" db="EMBL/GenBank/DDBJ databases">
        <title>Flavobacterium sp. 20NA77.7 isolated from freshwater.</title>
        <authorList>
            <person name="Le V."/>
            <person name="Ko S.-R."/>
            <person name="Ahn C.-Y."/>
            <person name="Oh H.-M."/>
        </authorList>
    </citation>
    <scope>NUCLEOTIDE SEQUENCE</scope>
    <source>
        <strain evidence="2">20NA77.7</strain>
    </source>
</reference>